<dbReference type="Proteomes" id="UP000789366">
    <property type="component" value="Unassembled WGS sequence"/>
</dbReference>
<proteinExistence type="predicted"/>
<evidence type="ECO:0000313" key="1">
    <source>
        <dbReference type="EMBL" id="CAG8524747.1"/>
    </source>
</evidence>
<organism evidence="1 2">
    <name type="scientific">Cetraspora pellucida</name>
    <dbReference type="NCBI Taxonomy" id="1433469"/>
    <lineage>
        <taxon>Eukaryota</taxon>
        <taxon>Fungi</taxon>
        <taxon>Fungi incertae sedis</taxon>
        <taxon>Mucoromycota</taxon>
        <taxon>Glomeromycotina</taxon>
        <taxon>Glomeromycetes</taxon>
        <taxon>Diversisporales</taxon>
        <taxon>Gigasporaceae</taxon>
        <taxon>Cetraspora</taxon>
    </lineage>
</organism>
<sequence>QPTNVYKKLRRSNNSSTNKKALASSKKASKKPNKSVIKEIKKDTVKTENNEKDKVKPENEIATLPQNSDVSNGGQDIEANKNLDQVEEKPITASRKRKRSNSGHAKATTDNQNQINNKLDPEYRLDIKKQWEIARRKNITPEERNKSISHLFELVRGNVSGLLFKNDTSRVIETCLKYGTKEQRNIIASELEGHLLEASKNNPEYRSKILTEFKGQIKKLFLHTEARNVLLEAYELSNVKQRSSLLKEFYGPEFTLFKRTEDLNIKDLIAEDPSNKDKILKNLFQAIQYLIKKPESLNYVIMHRILLEYFTYADDSKIREAIEVIGDHISMFLHTREGSQVAMLCFSHGAVKERKAMLKSMREYVAKICKEEYGYLVLLRAFDVVDDTVSVTKYIIDHIVKPGVFKTIMQDKFGHRVILYLLTGRTRAKMYLSFETFQLLEKDDEVRVKTSKKDPIVRTNELRKAISPALINYARENTVEMLSNTYMTQIFCETLLCGDANIEEKRSILENIPPLIGETSNENNIMLTYANRFLKVLIQGQYQRLDNRQSEDKRVELHFAPLLFDSIKKDIIFYACNASASFVILALLQDKETRSEVRKILIKNLTGIEQAALKDVKSGSRFILKELGCDVTSLIKTLDDESNAKAKSNKRKREKNKSIIDI</sequence>
<protein>
    <submittedName>
        <fullName evidence="1">2529_t:CDS:1</fullName>
    </submittedName>
</protein>
<comment type="caution">
    <text evidence="1">The sequence shown here is derived from an EMBL/GenBank/DDBJ whole genome shotgun (WGS) entry which is preliminary data.</text>
</comment>
<feature type="non-terminal residue" evidence="1">
    <location>
        <position position="1"/>
    </location>
</feature>
<name>A0ACA9LEH0_9GLOM</name>
<gene>
    <name evidence="1" type="ORF">SPELUC_LOCUS4096</name>
</gene>
<evidence type="ECO:0000313" key="2">
    <source>
        <dbReference type="Proteomes" id="UP000789366"/>
    </source>
</evidence>
<reference evidence="1" key="1">
    <citation type="submission" date="2021-06" db="EMBL/GenBank/DDBJ databases">
        <authorList>
            <person name="Kallberg Y."/>
            <person name="Tangrot J."/>
            <person name="Rosling A."/>
        </authorList>
    </citation>
    <scope>NUCLEOTIDE SEQUENCE</scope>
    <source>
        <strain evidence="1">28 12/20/2015</strain>
    </source>
</reference>
<keyword evidence="2" id="KW-1185">Reference proteome</keyword>
<accession>A0ACA9LEH0</accession>
<dbReference type="EMBL" id="CAJVPW010003479">
    <property type="protein sequence ID" value="CAG8524747.1"/>
    <property type="molecule type" value="Genomic_DNA"/>
</dbReference>